<protein>
    <submittedName>
        <fullName evidence="1">Uncharacterized protein</fullName>
    </submittedName>
</protein>
<gene>
    <name evidence="1" type="ORF">ACJHVH_00215</name>
</gene>
<comment type="caution">
    <text evidence="1">The sequence shown here is derived from an EMBL/GenBank/DDBJ whole genome shotgun (WGS) entry which is preliminary data.</text>
</comment>
<evidence type="ECO:0000313" key="2">
    <source>
        <dbReference type="Proteomes" id="UP001624684"/>
    </source>
</evidence>
<dbReference type="Proteomes" id="UP001624684">
    <property type="component" value="Unassembled WGS sequence"/>
</dbReference>
<dbReference type="RefSeq" id="WP_249098389.1">
    <property type="nucleotide sequence ID" value="NZ_JAMBAQ010000003.1"/>
</dbReference>
<reference evidence="1 2" key="1">
    <citation type="submission" date="2024-11" db="EMBL/GenBank/DDBJ databases">
        <title>First Report of Moraxella oculi in Brazil in an Infectious Bovine Keratoconjunctivitis Outbreak.</title>
        <authorList>
            <person name="Carvalho C.V."/>
            <person name="Domingues R."/>
            <person name="Coutinho C."/>
            <person name="Honorio N.T.B.S."/>
            <person name="Faza D.R.L.R."/>
            <person name="Carvalho W.A."/>
            <person name="Machado A.B.F."/>
            <person name="Martins M.F."/>
            <person name="Gaspar E.B."/>
        </authorList>
    </citation>
    <scope>NUCLEOTIDE SEQUENCE [LARGE SCALE GENOMIC DNA]</scope>
    <source>
        <strain evidence="1 2">2117LE</strain>
    </source>
</reference>
<organism evidence="1 2">
    <name type="scientific">Moraxella oculi</name>
    <dbReference type="NCBI Taxonomy" id="2940516"/>
    <lineage>
        <taxon>Bacteria</taxon>
        <taxon>Pseudomonadati</taxon>
        <taxon>Pseudomonadota</taxon>
        <taxon>Gammaproteobacteria</taxon>
        <taxon>Moraxellales</taxon>
        <taxon>Moraxellaceae</taxon>
        <taxon>Moraxella</taxon>
    </lineage>
</organism>
<keyword evidence="2" id="KW-1185">Reference proteome</keyword>
<evidence type="ECO:0000313" key="1">
    <source>
        <dbReference type="EMBL" id="MFL1731430.1"/>
    </source>
</evidence>
<dbReference type="EMBL" id="JBJJXE010000001">
    <property type="protein sequence ID" value="MFL1731430.1"/>
    <property type="molecule type" value="Genomic_DNA"/>
</dbReference>
<proteinExistence type="predicted"/>
<sequence length="61" mass="6786">MCCNIDLNSKEEAAHFLGKTEPSILPKTADNISVNIIYADTPAMSLFDKIIAHLQKRKARV</sequence>
<name>A0ABW8U811_9GAMM</name>
<accession>A0ABW8U811</accession>